<dbReference type="RefSeq" id="WP_270677900.1">
    <property type="nucleotide sequence ID" value="NZ_JAQFWP010000018.1"/>
</dbReference>
<proteinExistence type="predicted"/>
<dbReference type="PROSITE" id="PS51387">
    <property type="entry name" value="FAD_PCMH"/>
    <property type="match status" value="1"/>
</dbReference>
<accession>A0ABT4TMB5</accession>
<dbReference type="PANTHER" id="PTHR43762">
    <property type="entry name" value="L-GULONOLACTONE OXIDASE"/>
    <property type="match status" value="1"/>
</dbReference>
<reference evidence="4" key="1">
    <citation type="submission" date="2023-01" db="EMBL/GenBank/DDBJ databases">
        <title>Draft genome sequence of Nocardiopsis sp. LSu2-4 isolated from halophytes.</title>
        <authorList>
            <person name="Duangmal K."/>
            <person name="Chantavorakit T."/>
        </authorList>
    </citation>
    <scope>NUCLEOTIDE SEQUENCE</scope>
    <source>
        <strain evidence="4">LSu2-4</strain>
    </source>
</reference>
<keyword evidence="1" id="KW-0560">Oxidoreductase</keyword>
<dbReference type="InterPro" id="IPR006094">
    <property type="entry name" value="Oxid_FAD_bind_N"/>
</dbReference>
<dbReference type="InterPro" id="IPR007173">
    <property type="entry name" value="ALO_C"/>
</dbReference>
<organism evidence="4 5">
    <name type="scientific">Nocardiopsis suaedae</name>
    <dbReference type="NCBI Taxonomy" id="3018444"/>
    <lineage>
        <taxon>Bacteria</taxon>
        <taxon>Bacillati</taxon>
        <taxon>Actinomycetota</taxon>
        <taxon>Actinomycetes</taxon>
        <taxon>Streptosporangiales</taxon>
        <taxon>Nocardiopsidaceae</taxon>
        <taxon>Nocardiopsis</taxon>
    </lineage>
</organism>
<dbReference type="Pfam" id="PF01565">
    <property type="entry name" value="FAD_binding_4"/>
    <property type="match status" value="1"/>
</dbReference>
<dbReference type="SUPFAM" id="SSF56176">
    <property type="entry name" value="FAD-binding/transporter-associated domain-like"/>
    <property type="match status" value="1"/>
</dbReference>
<evidence type="ECO:0000259" key="3">
    <source>
        <dbReference type="PROSITE" id="PS51387"/>
    </source>
</evidence>
<dbReference type="InterPro" id="IPR036318">
    <property type="entry name" value="FAD-bd_PCMH-like_sf"/>
</dbReference>
<dbReference type="InterPro" id="IPR010031">
    <property type="entry name" value="FAD_lactone_oxidase-like"/>
</dbReference>
<dbReference type="EMBL" id="JAQFWP010000018">
    <property type="protein sequence ID" value="MDA2805242.1"/>
    <property type="molecule type" value="Genomic_DNA"/>
</dbReference>
<dbReference type="Pfam" id="PF04030">
    <property type="entry name" value="ALO"/>
    <property type="match status" value="1"/>
</dbReference>
<dbReference type="Gene3D" id="3.30.70.2530">
    <property type="match status" value="1"/>
</dbReference>
<name>A0ABT4TMB5_9ACTN</name>
<dbReference type="InterPro" id="IPR016169">
    <property type="entry name" value="FAD-bd_PCMH_sub2"/>
</dbReference>
<keyword evidence="5" id="KW-1185">Reference proteome</keyword>
<dbReference type="PANTHER" id="PTHR43762:SF1">
    <property type="entry name" value="D-ARABINONO-1,4-LACTONE OXIDASE"/>
    <property type="match status" value="1"/>
</dbReference>
<evidence type="ECO:0000313" key="5">
    <source>
        <dbReference type="Proteomes" id="UP001165685"/>
    </source>
</evidence>
<dbReference type="Gene3D" id="3.30.43.10">
    <property type="entry name" value="Uridine Diphospho-n-acetylenolpyruvylglucosamine Reductase, domain 2"/>
    <property type="match status" value="1"/>
</dbReference>
<dbReference type="Proteomes" id="UP001165685">
    <property type="component" value="Unassembled WGS sequence"/>
</dbReference>
<dbReference type="InterPro" id="IPR016166">
    <property type="entry name" value="FAD-bd_PCMH"/>
</dbReference>
<protein>
    <submittedName>
        <fullName evidence="4">FAD-binding protein</fullName>
    </submittedName>
</protein>
<gene>
    <name evidence="4" type="ORF">O4U47_12040</name>
</gene>
<evidence type="ECO:0000313" key="4">
    <source>
        <dbReference type="EMBL" id="MDA2805242.1"/>
    </source>
</evidence>
<comment type="caution">
    <text evidence="4">The sequence shown here is derived from an EMBL/GenBank/DDBJ whole genome shotgun (WGS) entry which is preliminary data.</text>
</comment>
<dbReference type="Gene3D" id="1.10.45.10">
    <property type="entry name" value="Vanillyl-alcohol Oxidase, Chain A, domain 4"/>
    <property type="match status" value="1"/>
</dbReference>
<dbReference type="Gene3D" id="3.30.70.2520">
    <property type="match status" value="1"/>
</dbReference>
<feature type="region of interest" description="Disordered" evidence="2">
    <location>
        <begin position="242"/>
        <end position="263"/>
    </location>
</feature>
<feature type="domain" description="FAD-binding PCMH-type" evidence="3">
    <location>
        <begin position="18"/>
        <end position="187"/>
    </location>
</feature>
<dbReference type="InterPro" id="IPR016167">
    <property type="entry name" value="FAD-bd_PCMH_sub1"/>
</dbReference>
<evidence type="ECO:0000256" key="1">
    <source>
        <dbReference type="ARBA" id="ARBA00023002"/>
    </source>
</evidence>
<evidence type="ECO:0000256" key="2">
    <source>
        <dbReference type="SAM" id="MobiDB-lite"/>
    </source>
</evidence>
<sequence>MPLTPPSRLPVANWARNVAYDRARSHRPESVEELRALVRDSDRVRALGSAHSFSPLVAADGDVVWTDALPGEATVDGGQGGPATATVAATMTYTDVCAALDKAGHALGNLASLPNITIAGACATATHGSGDTQRCLSASVRALEMVGPQGDLVEMSRETHPDTFPGAVVALGALGIVTRMTLDVEPSYAVSQRVLLDVPLDEPMHRFDEVFGSAYSVSAFTDWDSGTARLWLKDRVGEEAPRVRAGGRAAREPVHPVPGRDPGECTGQLGVGGPWHERLPHFLHAAAGSVPDGSGDERQSEYFVPRANAPAAIEALRGIGHLLEPVLSTSEVRTVRGDDLWLSPAYGRDSAAFHFTWVSDEEALQPVIAEVEERLLPLGARPHWAKLTRLAPGEVFGLYERSADFKRLAGELDPAGTFRNPFVDALLADA</sequence>
<dbReference type="InterPro" id="IPR016171">
    <property type="entry name" value="Vanillyl_alc_oxidase_C-sub2"/>
</dbReference>
<dbReference type="Gene3D" id="3.30.465.10">
    <property type="match status" value="1"/>
</dbReference>